<evidence type="ECO:0000313" key="4">
    <source>
        <dbReference type="EMBL" id="CAF3739708.1"/>
    </source>
</evidence>
<keyword evidence="1" id="KW-0175">Coiled coil</keyword>
<evidence type="ECO:0000313" key="5">
    <source>
        <dbReference type="Proteomes" id="UP000677228"/>
    </source>
</evidence>
<dbReference type="Proteomes" id="UP000677228">
    <property type="component" value="Unassembled WGS sequence"/>
</dbReference>
<sequence>DVFIVGGDNQEAKENLQQSLMLIRDDYLKKKDDPSDVDSPNTRVMFNVVNAIRIIETTWSFNDKALYGKNESFLDVVVGYFHHEKSRCLLLRQRMNLTDTTESRAPTEEMRNARAIKPSECRLTMSCITTPGIFPAMYPARRAAKMELIPAKVVPVCWASIFKVGPTNSKRIPYCLSRTTSNSLKRNILSGSSSGSPPTTKMPKGNVELPMAITQSIMDGPELRKQLISLLLPPSTPVSATTTTNSHTDSEEQKEKENDIELDELLMARANEIGNLLASTVGKILSERVDKLENRLQAVENKLEDTRRYSRSFNIRVYGIPDSPNETPAQTQVKLDELFVTHLGLNLKHGIEFSHRLPSSIKDKPRPIVARFYSPLERQQVFSSLGKLKEKNLAVTIFDDLTPSALAIYKRERADLKSDGTKRVISRQGKIFIQDVNDRSLQLVSK</sequence>
<dbReference type="EMBL" id="CAJNOK010005307">
    <property type="protein sequence ID" value="CAF0968017.1"/>
    <property type="molecule type" value="Genomic_DNA"/>
</dbReference>
<feature type="region of interest" description="Disordered" evidence="2">
    <location>
        <begin position="234"/>
        <end position="257"/>
    </location>
</feature>
<feature type="region of interest" description="Disordered" evidence="2">
    <location>
        <begin position="186"/>
        <end position="206"/>
    </location>
</feature>
<reference evidence="3" key="1">
    <citation type="submission" date="2021-02" db="EMBL/GenBank/DDBJ databases">
        <authorList>
            <person name="Nowell W R."/>
        </authorList>
    </citation>
    <scope>NUCLEOTIDE SEQUENCE</scope>
</reference>
<protein>
    <submittedName>
        <fullName evidence="3">Uncharacterized protein</fullName>
    </submittedName>
</protein>
<evidence type="ECO:0000256" key="1">
    <source>
        <dbReference type="SAM" id="Coils"/>
    </source>
</evidence>
<organism evidence="3 5">
    <name type="scientific">Didymodactylos carnosus</name>
    <dbReference type="NCBI Taxonomy" id="1234261"/>
    <lineage>
        <taxon>Eukaryota</taxon>
        <taxon>Metazoa</taxon>
        <taxon>Spiralia</taxon>
        <taxon>Gnathifera</taxon>
        <taxon>Rotifera</taxon>
        <taxon>Eurotatoria</taxon>
        <taxon>Bdelloidea</taxon>
        <taxon>Philodinida</taxon>
        <taxon>Philodinidae</taxon>
        <taxon>Didymodactylos</taxon>
    </lineage>
</organism>
<dbReference type="AlphaFoldDB" id="A0A8S2DKY5"/>
<dbReference type="Proteomes" id="UP000682733">
    <property type="component" value="Unassembled WGS sequence"/>
</dbReference>
<gene>
    <name evidence="3" type="ORF">OVA965_LOCUS12951</name>
    <name evidence="4" type="ORF">TMI583_LOCUS12955</name>
</gene>
<feature type="compositionally biased region" description="Low complexity" evidence="2">
    <location>
        <begin position="234"/>
        <end position="247"/>
    </location>
</feature>
<feature type="compositionally biased region" description="Low complexity" evidence="2">
    <location>
        <begin position="190"/>
        <end position="199"/>
    </location>
</feature>
<comment type="caution">
    <text evidence="3">The sequence shown here is derived from an EMBL/GenBank/DDBJ whole genome shotgun (WGS) entry which is preliminary data.</text>
</comment>
<dbReference type="EMBL" id="CAJOBA010005313">
    <property type="protein sequence ID" value="CAF3739708.1"/>
    <property type="molecule type" value="Genomic_DNA"/>
</dbReference>
<dbReference type="Gene3D" id="3.30.70.1820">
    <property type="entry name" value="L1 transposable element, RRM domain"/>
    <property type="match status" value="1"/>
</dbReference>
<evidence type="ECO:0000256" key="2">
    <source>
        <dbReference type="SAM" id="MobiDB-lite"/>
    </source>
</evidence>
<proteinExistence type="predicted"/>
<name>A0A8S2DKY5_9BILA</name>
<feature type="coiled-coil region" evidence="1">
    <location>
        <begin position="282"/>
        <end position="309"/>
    </location>
</feature>
<feature type="non-terminal residue" evidence="3">
    <location>
        <position position="1"/>
    </location>
</feature>
<accession>A0A8S2DKY5</accession>
<evidence type="ECO:0000313" key="3">
    <source>
        <dbReference type="EMBL" id="CAF0968017.1"/>
    </source>
</evidence>
<feature type="compositionally biased region" description="Basic and acidic residues" evidence="2">
    <location>
        <begin position="248"/>
        <end position="257"/>
    </location>
</feature>